<evidence type="ECO:0000313" key="1">
    <source>
        <dbReference type="EMBL" id="KAJ9111615.1"/>
    </source>
</evidence>
<evidence type="ECO:0000313" key="2">
    <source>
        <dbReference type="Proteomes" id="UP001243375"/>
    </source>
</evidence>
<protein>
    <submittedName>
        <fullName evidence="1">Uncharacterized protein</fullName>
    </submittedName>
</protein>
<dbReference type="EMBL" id="JASBWU010000029">
    <property type="protein sequence ID" value="KAJ9111615.1"/>
    <property type="molecule type" value="Genomic_DNA"/>
</dbReference>
<organism evidence="1 2">
    <name type="scientific">Naganishia vaughanmartiniae</name>
    <dbReference type="NCBI Taxonomy" id="1424756"/>
    <lineage>
        <taxon>Eukaryota</taxon>
        <taxon>Fungi</taxon>
        <taxon>Dikarya</taxon>
        <taxon>Basidiomycota</taxon>
        <taxon>Agaricomycotina</taxon>
        <taxon>Tremellomycetes</taxon>
        <taxon>Filobasidiales</taxon>
        <taxon>Filobasidiaceae</taxon>
        <taxon>Naganishia</taxon>
    </lineage>
</organism>
<keyword evidence="2" id="KW-1185">Reference proteome</keyword>
<proteinExistence type="predicted"/>
<accession>A0ACC2WKA2</accession>
<sequence length="513" mass="54631">MAESIAFGFSRGRRRAAERQRSIERRESVAPQATSPKDSFEAAVWRLRALLLAAFDGAAMRPSRVEHFPVYGASTGAGVVWVVRDSFLRKKAQGAAAAADSVDGENIELKDLEMQLEALKRLDLHALLAPLLLMKLRKHPFLRTVLPLPTDLLAGLSSTPATQPASSPSTSATTSTPTTTDAADLFASSTLEGKVRNRLLSSKGVGEQVNGVVGWCVGVEGGKLKAGVKRARPTTPPDVMSKAAGKQHSVTNASGKSARKERKEVVLGDDDDLAAQNAAADAAGWESGSVDDFSGDDSDNDEDDDMDDSDVVREEDYGSSSPGPLAAAPGKKPTQKNTGSGSLFLPTLASGFTMGDYDSDPDEDERRDKKSGKGGLIQSVRKNRRGQAERRKIWEKKYGKGANHVKKQEEEGVRVTKDAQMLASQMGGAAAKPKWGQKGPVKADGGMRDSGWTAKRPPTTTGALYVASAPAKDPPKPATTATGTEHPSWAAARARKEKMEMVAAVKPKKIVFD</sequence>
<dbReference type="Proteomes" id="UP001243375">
    <property type="component" value="Unassembled WGS sequence"/>
</dbReference>
<comment type="caution">
    <text evidence="1">The sequence shown here is derived from an EMBL/GenBank/DDBJ whole genome shotgun (WGS) entry which is preliminary data.</text>
</comment>
<name>A0ACC2WKA2_9TREE</name>
<gene>
    <name evidence="1" type="ORF">QFC22_006488</name>
</gene>
<reference evidence="1" key="1">
    <citation type="submission" date="2023-04" db="EMBL/GenBank/DDBJ databases">
        <title>Draft Genome sequencing of Naganishia species isolated from polar environments using Oxford Nanopore Technology.</title>
        <authorList>
            <person name="Leo P."/>
            <person name="Venkateswaran K."/>
        </authorList>
    </citation>
    <scope>NUCLEOTIDE SEQUENCE</scope>
    <source>
        <strain evidence="1">MNA-CCFEE 5425</strain>
    </source>
</reference>